<organism evidence="9 11">
    <name type="scientific">Caligus rogercresseyi</name>
    <name type="common">Sea louse</name>
    <dbReference type="NCBI Taxonomy" id="217165"/>
    <lineage>
        <taxon>Eukaryota</taxon>
        <taxon>Metazoa</taxon>
        <taxon>Ecdysozoa</taxon>
        <taxon>Arthropoda</taxon>
        <taxon>Crustacea</taxon>
        <taxon>Multicrustacea</taxon>
        <taxon>Hexanauplia</taxon>
        <taxon>Copepoda</taxon>
        <taxon>Siphonostomatoida</taxon>
        <taxon>Caligidae</taxon>
        <taxon>Caligus</taxon>
    </lineage>
</organism>
<accession>A0A7T8HGQ3</accession>
<proteinExistence type="predicted"/>
<evidence type="ECO:0000259" key="8">
    <source>
        <dbReference type="PROSITE" id="PS50913"/>
    </source>
</evidence>
<keyword evidence="3" id="KW-0963">Cytoplasm</keyword>
<reference evidence="11" key="1">
    <citation type="submission" date="2021-01" db="EMBL/GenBank/DDBJ databases">
        <title>Caligus Genome Assembly.</title>
        <authorList>
            <person name="Gallardo-Escarate C."/>
        </authorList>
    </citation>
    <scope>NUCLEOTIDE SEQUENCE [LARGE SCALE GENOMIC DNA]</scope>
</reference>
<protein>
    <submittedName>
        <fullName evidence="9">GRIP and coiledcoil domaincontaining protein 1like</fullName>
    </submittedName>
</protein>
<evidence type="ECO:0000256" key="7">
    <source>
        <dbReference type="SAM" id="MobiDB-lite"/>
    </source>
</evidence>
<feature type="region of interest" description="Disordered" evidence="7">
    <location>
        <begin position="86"/>
        <end position="108"/>
    </location>
</feature>
<feature type="region of interest" description="Disordered" evidence="7">
    <location>
        <begin position="1"/>
        <end position="22"/>
    </location>
</feature>
<evidence type="ECO:0000256" key="5">
    <source>
        <dbReference type="ARBA" id="ARBA00023136"/>
    </source>
</evidence>
<dbReference type="EMBL" id="CP045896">
    <property type="protein sequence ID" value="QQP49761.1"/>
    <property type="molecule type" value="Genomic_DNA"/>
</dbReference>
<dbReference type="AlphaFoldDB" id="A0A7T8HGQ3"/>
<evidence type="ECO:0000256" key="1">
    <source>
        <dbReference type="ARBA" id="ARBA00004184"/>
    </source>
</evidence>
<dbReference type="InterPro" id="IPR051952">
    <property type="entry name" value="Golgi-autophagy_related"/>
</dbReference>
<name>A0A7T8HGQ3_CALRO</name>
<dbReference type="OrthoDB" id="9898580at2759"/>
<dbReference type="Gene3D" id="1.10.220.60">
    <property type="entry name" value="GRIP domain"/>
    <property type="match status" value="1"/>
</dbReference>
<dbReference type="Proteomes" id="UP000595437">
    <property type="component" value="Chromosome 7"/>
</dbReference>
<dbReference type="GO" id="GO:0005794">
    <property type="term" value="C:Golgi apparatus"/>
    <property type="evidence" value="ECO:0007669"/>
    <property type="project" value="TreeGrafter"/>
</dbReference>
<dbReference type="Pfam" id="PF01465">
    <property type="entry name" value="GRIP"/>
    <property type="match status" value="1"/>
</dbReference>
<sequence>MELHHRQQLEKAETRALEAEKRSLETQEIQESRVINLELRLEELSGSVADYDRQRHEDQKSIAKLRERIAQLDTENCALTHVRGSDSMDAHDEQEDMNEEDVDTSTHSNRGITSLVERIIRLRSELRELNSQSENPIPDIDNYFNQDEKKDDMEDKGWKSKYFLLSDNFEDFKKNSSSTGSGNSLSLQAVLKSQESDRATIHSLNVEISDLTDKLGRLRTQVSSLEEGKATNEGKVRDLSSELHSAKISMSEALQSKEVELRKKTQTLESELEKQRERFLCSMQEKEDELKVMRDNLEMAIDNGFVSYMNRKSSGHINASQLDNLTEKLGLCVEDESRMMIHYSEETARKEKEVSGLRAQIRDLESAMREIQARFISKEEEYISEVERLSDEAAVLRRMSKSDLNVEYLKNVVVNYMLSSDIASKEHMLNAIAAVLVFSDKEVRRIKAFHSSWLWKKS</sequence>
<dbReference type="InterPro" id="IPR000237">
    <property type="entry name" value="GRIP_dom"/>
</dbReference>
<evidence type="ECO:0000256" key="3">
    <source>
        <dbReference type="ARBA" id="ARBA00022490"/>
    </source>
</evidence>
<evidence type="ECO:0000256" key="2">
    <source>
        <dbReference type="ARBA" id="ARBA00004496"/>
    </source>
</evidence>
<keyword evidence="5" id="KW-0472">Membrane</keyword>
<evidence type="ECO:0000256" key="6">
    <source>
        <dbReference type="SAM" id="Coils"/>
    </source>
</evidence>
<evidence type="ECO:0000313" key="10">
    <source>
        <dbReference type="EMBL" id="QQP49761.1"/>
    </source>
</evidence>
<feature type="compositionally biased region" description="Acidic residues" evidence="7">
    <location>
        <begin position="92"/>
        <end position="103"/>
    </location>
</feature>
<keyword evidence="4 6" id="KW-0175">Coiled coil</keyword>
<reference evidence="9" key="2">
    <citation type="journal article" name="Sci. Data">
        <title>Chromosome-scale genome assembly of the sea louse Caligus rogercresseyi by SMRT sequencing and Hi-C analysis.</title>
        <authorList>
            <person name="Gallardo-Escarate C."/>
            <person name="Valenzuela-Munoz V."/>
            <person name="Nunez-Acuna G."/>
            <person name="Valenzuela-Miranda D."/>
            <person name="Goncalves A.T."/>
            <person name="Escobar-Sepulveda H."/>
            <person name="Liachko I."/>
            <person name="Nelson B."/>
            <person name="Roberts S."/>
            <person name="Warren W."/>
        </authorList>
    </citation>
    <scope>NUCLEOTIDE SEQUENCE</scope>
    <source>
        <tissue evidence="9">Whole tissue</tissue>
    </source>
</reference>
<feature type="coiled-coil region" evidence="6">
    <location>
        <begin position="347"/>
        <end position="399"/>
    </location>
</feature>
<dbReference type="PANTHER" id="PTHR23157">
    <property type="entry name" value="GRIP AND COILED-COIL DOMAIN-CONTAINING PROTEIN 1"/>
    <property type="match status" value="1"/>
</dbReference>
<feature type="domain" description="GRIP" evidence="8">
    <location>
        <begin position="399"/>
        <end position="449"/>
    </location>
</feature>
<dbReference type="SMART" id="SM00755">
    <property type="entry name" value="Grip"/>
    <property type="match status" value="1"/>
</dbReference>
<feature type="coiled-coil region" evidence="6">
    <location>
        <begin position="201"/>
        <end position="303"/>
    </location>
</feature>
<evidence type="ECO:0000313" key="11">
    <source>
        <dbReference type="Proteomes" id="UP000595437"/>
    </source>
</evidence>
<gene>
    <name evidence="9" type="ORF">FKW44_010528</name>
    <name evidence="10" type="ORF">FKW44_010531</name>
</gene>
<dbReference type="EMBL" id="CP045896">
    <property type="protein sequence ID" value="QQP49758.1"/>
    <property type="molecule type" value="Genomic_DNA"/>
</dbReference>
<evidence type="ECO:0000256" key="4">
    <source>
        <dbReference type="ARBA" id="ARBA00023054"/>
    </source>
</evidence>
<feature type="region of interest" description="Disordered" evidence="7">
    <location>
        <begin position="132"/>
        <end position="151"/>
    </location>
</feature>
<evidence type="ECO:0000313" key="9">
    <source>
        <dbReference type="EMBL" id="QQP49758.1"/>
    </source>
</evidence>
<dbReference type="PANTHER" id="PTHR23157:SF25">
    <property type="entry name" value="GRIP AND COILED-COIL DOMAIN-CONTAINING PROTEIN 1"/>
    <property type="match status" value="1"/>
</dbReference>
<keyword evidence="11" id="KW-1185">Reference proteome</keyword>
<comment type="subcellular location">
    <subcellularLocation>
        <location evidence="2">Cytoplasm</location>
    </subcellularLocation>
    <subcellularLocation>
        <location evidence="1">Endomembrane system</location>
        <topology evidence="1">Peripheral membrane protein</topology>
    </subcellularLocation>
</comment>
<dbReference type="PROSITE" id="PS50913">
    <property type="entry name" value="GRIP"/>
    <property type="match status" value="1"/>
</dbReference>